<sequence>SFLVQNFSNVQNLFLVQFIVLQFTQTDLQIDFQFKGFIQEFLNAFSDGFQFQTENEQESKLFKAFDQPAFIVHGFNVLEFTTSEFKILVKKLKHISDLLTNSTFFVDNKQFSQLFEQNVFSTFLNRNHLFANCEEDFKIKTQIEPQKCLEVEKLLSKIFVDYFQVADLVSVCYNEIKFYLSNQKFEKLLKGPSALSEQAKDFKLTFGKLADIRRFQDGQMLVCVLLEDRDVKSQIYFLTEQVTGLKLEKMHGELFDKVFPRFENHIQLYDSFYNKFLLLQEKISTLINNPKIAFSMSKLELISLNAQKSCLQKPFYSIHKQNQLIQHLQANLILNARAEWPSKYEGIQILKQLFVDELLQFYSNQPDIELVEKQMSYFDVKLTFDEHFCIVRIFVRFEVEFQLLSLVNDEKARFLSKLMLVKPQHVEQVNNSNIELIKAIILAKRWCAAHLQPLFVMDFQQIDELFNLFNTQAFKRASKVKKLNEYIQEEIDLLLFKCQDELDQKLQIPLSDLGTDGWVCEELIEELVMFLALQFNLKSCETIFKRFLSFVGSIQTQTSSLILNSVQIEQVLELEENQLLVVNFYDSGLFSQQAKLSSFDMLRPKAEKCLQYLIQFLDCESVNPLSLFKTSLQNVNVVLPLQQNIKFKFYSSKFAYQLKPPCEFELLKRSQLIENATERFLQPMYREIEQKGYSIYNPIELLLPIVARTHKIYFDCYGGSAVYFKFSEQEFKQFDLDKVRSERFDGQLNQKLDEQYLVFQILVESGLFGQIVLQKGRWGEQEEVEVFESEHEGEDEEAEEMEEFEEMEEMNEAEETELKKVDRRSSSLS</sequence>
<evidence type="ECO:0000313" key="3">
    <source>
        <dbReference type="EMBL" id="JAP95131.1"/>
    </source>
</evidence>
<dbReference type="EMBL" id="GDID01001475">
    <property type="protein sequence ID" value="JAP95131.1"/>
    <property type="molecule type" value="Transcribed_RNA"/>
</dbReference>
<organism evidence="3">
    <name type="scientific">Trepomonas sp. PC1</name>
    <dbReference type="NCBI Taxonomy" id="1076344"/>
    <lineage>
        <taxon>Eukaryota</taxon>
        <taxon>Metamonada</taxon>
        <taxon>Diplomonadida</taxon>
        <taxon>Hexamitidae</taxon>
        <taxon>Hexamitinae</taxon>
        <taxon>Trepomonas</taxon>
    </lineage>
</organism>
<feature type="non-terminal residue" evidence="3">
    <location>
        <position position="1"/>
    </location>
</feature>
<protein>
    <submittedName>
        <fullName evidence="3">Nrap family protein</fullName>
    </submittedName>
</protein>
<dbReference type="AlphaFoldDB" id="A0A146KIB5"/>
<dbReference type="InterPro" id="IPR035368">
    <property type="entry name" value="Nrap_D3"/>
</dbReference>
<feature type="compositionally biased region" description="Basic and acidic residues" evidence="1">
    <location>
        <begin position="816"/>
        <end position="829"/>
    </location>
</feature>
<dbReference type="Pfam" id="PF17404">
    <property type="entry name" value="Nrap_D3"/>
    <property type="match status" value="1"/>
</dbReference>
<proteinExistence type="predicted"/>
<evidence type="ECO:0000259" key="2">
    <source>
        <dbReference type="Pfam" id="PF17404"/>
    </source>
</evidence>
<feature type="compositionally biased region" description="Acidic residues" evidence="1">
    <location>
        <begin position="784"/>
        <end position="815"/>
    </location>
</feature>
<feature type="domain" description="Nrap protein" evidence="2">
    <location>
        <begin position="175"/>
        <end position="229"/>
    </location>
</feature>
<feature type="region of interest" description="Disordered" evidence="1">
    <location>
        <begin position="784"/>
        <end position="829"/>
    </location>
</feature>
<feature type="non-terminal residue" evidence="3">
    <location>
        <position position="829"/>
    </location>
</feature>
<evidence type="ECO:0000256" key="1">
    <source>
        <dbReference type="SAM" id="MobiDB-lite"/>
    </source>
</evidence>
<name>A0A146KIB5_9EUKA</name>
<gene>
    <name evidence="3" type="ORF">TPC1_11975</name>
</gene>
<reference evidence="3" key="1">
    <citation type="submission" date="2015-07" db="EMBL/GenBank/DDBJ databases">
        <title>Adaptation to a free-living lifestyle via gene acquisitions in the diplomonad Trepomonas sp. PC1.</title>
        <authorList>
            <person name="Xu F."/>
            <person name="Jerlstrom-Hultqvist J."/>
            <person name="Kolisko M."/>
            <person name="Simpson A.G.B."/>
            <person name="Roger A.J."/>
            <person name="Svard S.G."/>
            <person name="Andersson J.O."/>
        </authorList>
    </citation>
    <scope>NUCLEOTIDE SEQUENCE</scope>
    <source>
        <strain evidence="3">PC1</strain>
    </source>
</reference>
<accession>A0A146KIB5</accession>